<evidence type="ECO:0000259" key="6">
    <source>
        <dbReference type="Pfam" id="PF06580"/>
    </source>
</evidence>
<evidence type="ECO:0000256" key="1">
    <source>
        <dbReference type="ARBA" id="ARBA00004496"/>
    </source>
</evidence>
<keyword evidence="4" id="KW-0802">TPR repeat</keyword>
<evidence type="ECO:0000256" key="4">
    <source>
        <dbReference type="PROSITE-ProRule" id="PRU00339"/>
    </source>
</evidence>
<evidence type="ECO:0000256" key="2">
    <source>
        <dbReference type="ARBA" id="ARBA00022490"/>
    </source>
</evidence>
<dbReference type="GO" id="GO:0005092">
    <property type="term" value="F:GDP-dissociation inhibitor activity"/>
    <property type="evidence" value="ECO:0007669"/>
    <property type="project" value="TreeGrafter"/>
</dbReference>
<dbReference type="PANTHER" id="PTHR45954:SF1">
    <property type="entry name" value="LD33695P"/>
    <property type="match status" value="1"/>
</dbReference>
<dbReference type="SUPFAM" id="SSF48452">
    <property type="entry name" value="TPR-like"/>
    <property type="match status" value="2"/>
</dbReference>
<reference evidence="7 8" key="1">
    <citation type="journal article" date="2015" name="Antonie Van Leeuwenhoek">
        <title>Tamlana nanhaiensis sp. nov., isolated from surface seawater collected from the South China Sea.</title>
        <authorList>
            <person name="Liu X."/>
            <person name="Lai Q."/>
            <person name="Du Y."/>
            <person name="Li G."/>
            <person name="Sun F."/>
            <person name="Shao Z."/>
        </authorList>
    </citation>
    <scope>NUCLEOTIDE SEQUENCE [LARGE SCALE GENOMIC DNA]</scope>
    <source>
        <strain evidence="7 8">FHC16</strain>
    </source>
</reference>
<sequence>MRFNRRLIILCLFGLFLVFKVSAQNARIDSLKTELLQHKKQDSIKVNLLNALAFSFFSRDVKTSLNYLEAANTLAKSINFKKGIARSVYIKGITEATQSNFSQALNYYSEALNLYVTIQYKKGIANCYNAMGITLRNKGELRKSIEHFKEAITIEEEIGSNNLSASLLNLGTAYEQLGDLGEAIFYLKKAISIAESENNQERIAYSLNNLGIVYNIMGNYPLALNHQSKSLYINEKLGDSISMAHNLVSIGAIYKIQKYYDKAMVAYKRSLGIYERINSKLGVAITLNVMGAIYNESGNYSEALNHYLKALKLAKDIGANSETPYILNNIGKAYLTLKDYKKAHIYFTESMEISLDTESRENLCGAYLGLAETYFKQKAFNLAKTYATKAKNIAENVNLLEFHKQAYSILADVYKAKGAYKQALASHENFKILNDSIFNKENIQKITQLEYEYKYQKQLDSASIRELELTKTVNETNKDLAKTQRNYLWAVIGVLLISMILGSVIFFQKLKNAEAETKNAMIEQKLLRSQMTPHFIFNSLSVLQGMILNKENKKSVKYLSKFSKLMRLTLENSRDKTVLLSNELSAVENYLALQNLENQAYQYTIKVNDSVNSEALLVPPMLIQPFVENAVEHAFVDTISPKKIDVILNFSNHKLICTITDNGVGINANQNLKNSKKTSLSTKITSERLKMLSTDFNMKGWVTIEDLQNYNKQGTMVTLLLPYKLVKVV</sequence>
<dbReference type="RefSeq" id="WP_044626371.1">
    <property type="nucleotide sequence ID" value="NZ_JTDV01000005.1"/>
</dbReference>
<evidence type="ECO:0000313" key="8">
    <source>
        <dbReference type="Proteomes" id="UP000032361"/>
    </source>
</evidence>
<dbReference type="InterPro" id="IPR036890">
    <property type="entry name" value="HATPase_C_sf"/>
</dbReference>
<dbReference type="Pfam" id="PF06580">
    <property type="entry name" value="His_kinase"/>
    <property type="match status" value="1"/>
</dbReference>
<dbReference type="STRING" id="1382798.PK35_09030"/>
<dbReference type="InterPro" id="IPR052386">
    <property type="entry name" value="GPSM"/>
</dbReference>
<comment type="caution">
    <text evidence="7">The sequence shown here is derived from an EMBL/GenBank/DDBJ whole genome shotgun (WGS) entry which is preliminary data.</text>
</comment>
<dbReference type="Gene3D" id="1.25.40.10">
    <property type="entry name" value="Tetratricopeptide repeat domain"/>
    <property type="match status" value="2"/>
</dbReference>
<feature type="repeat" description="TPR" evidence="4">
    <location>
        <begin position="164"/>
        <end position="197"/>
    </location>
</feature>
<evidence type="ECO:0000313" key="7">
    <source>
        <dbReference type="EMBL" id="KJD33094.1"/>
    </source>
</evidence>
<keyword evidence="5" id="KW-1133">Transmembrane helix</keyword>
<dbReference type="EMBL" id="JTDV01000005">
    <property type="protein sequence ID" value="KJD33094.1"/>
    <property type="molecule type" value="Genomic_DNA"/>
</dbReference>
<dbReference type="OrthoDB" id="6190788at2"/>
<dbReference type="Proteomes" id="UP000032361">
    <property type="component" value="Unassembled WGS sequence"/>
</dbReference>
<keyword evidence="3" id="KW-0677">Repeat</keyword>
<keyword evidence="5" id="KW-0472">Membrane</keyword>
<dbReference type="InterPro" id="IPR010559">
    <property type="entry name" value="Sig_transdc_His_kin_internal"/>
</dbReference>
<keyword evidence="8" id="KW-1185">Reference proteome</keyword>
<dbReference type="SMART" id="SM00028">
    <property type="entry name" value="TPR"/>
    <property type="match status" value="8"/>
</dbReference>
<keyword evidence="5" id="KW-0812">Transmembrane</keyword>
<organism evidence="7 8">
    <name type="scientific">Neotamlana nanhaiensis</name>
    <dbReference type="NCBI Taxonomy" id="1382798"/>
    <lineage>
        <taxon>Bacteria</taxon>
        <taxon>Pseudomonadati</taxon>
        <taxon>Bacteroidota</taxon>
        <taxon>Flavobacteriia</taxon>
        <taxon>Flavobacteriales</taxon>
        <taxon>Flavobacteriaceae</taxon>
        <taxon>Neotamlana</taxon>
    </lineage>
</organism>
<dbReference type="AlphaFoldDB" id="A0A0D7W217"/>
<name>A0A0D7W217_9FLAO</name>
<dbReference type="Pfam" id="PF13424">
    <property type="entry name" value="TPR_12"/>
    <property type="match status" value="3"/>
</dbReference>
<feature type="repeat" description="TPR" evidence="4">
    <location>
        <begin position="284"/>
        <end position="317"/>
    </location>
</feature>
<feature type="repeat" description="TPR" evidence="4">
    <location>
        <begin position="324"/>
        <end position="357"/>
    </location>
</feature>
<dbReference type="PATRIC" id="fig|1382798.3.peg.3154"/>
<gene>
    <name evidence="7" type="ORF">PK35_09030</name>
</gene>
<dbReference type="Gene3D" id="3.30.565.10">
    <property type="entry name" value="Histidine kinase-like ATPase, C-terminal domain"/>
    <property type="match status" value="1"/>
</dbReference>
<evidence type="ECO:0000256" key="5">
    <source>
        <dbReference type="SAM" id="Phobius"/>
    </source>
</evidence>
<dbReference type="GO" id="GO:0016020">
    <property type="term" value="C:membrane"/>
    <property type="evidence" value="ECO:0007669"/>
    <property type="project" value="InterPro"/>
</dbReference>
<evidence type="ECO:0000256" key="3">
    <source>
        <dbReference type="ARBA" id="ARBA00022737"/>
    </source>
</evidence>
<dbReference type="GO" id="GO:0001965">
    <property type="term" value="F:G-protein alpha-subunit binding"/>
    <property type="evidence" value="ECO:0007669"/>
    <property type="project" value="TreeGrafter"/>
</dbReference>
<comment type="subcellular location">
    <subcellularLocation>
        <location evidence="1">Cytoplasm</location>
    </subcellularLocation>
</comment>
<feature type="transmembrane region" description="Helical" evidence="5">
    <location>
        <begin position="487"/>
        <end position="507"/>
    </location>
</feature>
<dbReference type="GO" id="GO:0000155">
    <property type="term" value="F:phosphorelay sensor kinase activity"/>
    <property type="evidence" value="ECO:0007669"/>
    <property type="project" value="InterPro"/>
</dbReference>
<dbReference type="PANTHER" id="PTHR45954">
    <property type="entry name" value="LD33695P"/>
    <property type="match status" value="1"/>
</dbReference>
<protein>
    <recommendedName>
        <fullName evidence="6">Signal transduction histidine kinase internal region domain-containing protein</fullName>
    </recommendedName>
</protein>
<dbReference type="PROSITE" id="PS50005">
    <property type="entry name" value="TPR"/>
    <property type="match status" value="4"/>
</dbReference>
<dbReference type="SUPFAM" id="SSF55874">
    <property type="entry name" value="ATPase domain of HSP90 chaperone/DNA topoisomerase II/histidine kinase"/>
    <property type="match status" value="1"/>
</dbReference>
<dbReference type="InterPro" id="IPR019734">
    <property type="entry name" value="TPR_rpt"/>
</dbReference>
<accession>A0A0D7W217</accession>
<feature type="repeat" description="TPR" evidence="4">
    <location>
        <begin position="125"/>
        <end position="158"/>
    </location>
</feature>
<proteinExistence type="predicted"/>
<feature type="domain" description="Signal transduction histidine kinase internal region" evidence="6">
    <location>
        <begin position="523"/>
        <end position="596"/>
    </location>
</feature>
<dbReference type="InterPro" id="IPR011990">
    <property type="entry name" value="TPR-like_helical_dom_sf"/>
</dbReference>
<dbReference type="GO" id="GO:0005938">
    <property type="term" value="C:cell cortex"/>
    <property type="evidence" value="ECO:0007669"/>
    <property type="project" value="TreeGrafter"/>
</dbReference>
<keyword evidence="2" id="KW-0963">Cytoplasm</keyword>